<dbReference type="UniPathway" id="UPA00142">
    <property type="reaction ID" value="UER00210"/>
</dbReference>
<protein>
    <recommendedName>
        <fullName evidence="10">Glutathione synthetase</fullName>
        <shortName evidence="10">GSH-S</shortName>
        <ecNumber evidence="10">6.3.2.3</ecNumber>
    </recommendedName>
</protein>
<feature type="binding site" evidence="11">
    <location>
        <position position="376"/>
    </location>
    <ligand>
        <name>ATP</name>
        <dbReference type="ChEBI" id="CHEBI:30616"/>
    </ligand>
</feature>
<comment type="pathway">
    <text evidence="1 10">Sulfur metabolism; glutathione biosynthesis; glutathione from L-cysteine and L-glutamate: step 2/2.</text>
</comment>
<dbReference type="Proteomes" id="UP000323386">
    <property type="component" value="Unassembled WGS sequence"/>
</dbReference>
<evidence type="ECO:0000256" key="12">
    <source>
        <dbReference type="PIRSR" id="PIRSR001558-2"/>
    </source>
</evidence>
<dbReference type="GO" id="GO:0005524">
    <property type="term" value="F:ATP binding"/>
    <property type="evidence" value="ECO:0007669"/>
    <property type="project" value="UniProtKB-UniRule"/>
</dbReference>
<dbReference type="Gene3D" id="1.10.1080.10">
    <property type="entry name" value="Glutathione Synthetase, Chain A, domain 3"/>
    <property type="match status" value="1"/>
</dbReference>
<keyword evidence="16" id="KW-1185">Reference proteome</keyword>
<dbReference type="InterPro" id="IPR004887">
    <property type="entry name" value="GSH_synth_subst-bd"/>
</dbReference>
<dbReference type="PANTHER" id="PTHR11130">
    <property type="entry name" value="GLUTATHIONE SYNTHETASE"/>
    <property type="match status" value="1"/>
</dbReference>
<dbReference type="NCBIfam" id="TIGR01986">
    <property type="entry name" value="glut_syn_euk"/>
    <property type="match status" value="1"/>
</dbReference>
<evidence type="ECO:0000256" key="2">
    <source>
        <dbReference type="ARBA" id="ARBA00010385"/>
    </source>
</evidence>
<dbReference type="Pfam" id="PF03917">
    <property type="entry name" value="GSH_synth_ATP"/>
    <property type="match status" value="1"/>
</dbReference>
<dbReference type="EMBL" id="OOIP01000015">
    <property type="protein sequence ID" value="SPO39592.1"/>
    <property type="molecule type" value="Genomic_DNA"/>
</dbReference>
<comment type="cofactor">
    <cofactor evidence="10 12">
        <name>Mg(2+)</name>
        <dbReference type="ChEBI" id="CHEBI:18420"/>
    </cofactor>
    <text evidence="10 12">Binds 1 Mg(2+) ion per subunit.</text>
</comment>
<keyword evidence="6 10" id="KW-0479">Metal-binding</keyword>
<reference evidence="15 16" key="1">
    <citation type="submission" date="2018-03" db="EMBL/GenBank/DDBJ databases">
        <authorList>
            <person name="Guldener U."/>
        </authorList>
    </citation>
    <scope>NUCLEOTIDE SEQUENCE [LARGE SCALE GENOMIC DNA]</scope>
    <source>
        <strain evidence="15 16">DAOM196992</strain>
    </source>
</reference>
<evidence type="ECO:0000256" key="9">
    <source>
        <dbReference type="ARBA" id="ARBA00022842"/>
    </source>
</evidence>
<dbReference type="GO" id="GO:0005829">
    <property type="term" value="C:cytosol"/>
    <property type="evidence" value="ECO:0007669"/>
    <property type="project" value="TreeGrafter"/>
</dbReference>
<feature type="binding site" evidence="11">
    <location>
        <begin position="503"/>
        <end position="506"/>
    </location>
    <ligand>
        <name>ATP</name>
        <dbReference type="ChEBI" id="CHEBI:30616"/>
    </ligand>
</feature>
<evidence type="ECO:0000313" key="16">
    <source>
        <dbReference type="Proteomes" id="UP000323386"/>
    </source>
</evidence>
<evidence type="ECO:0000259" key="14">
    <source>
        <dbReference type="Pfam" id="PF03199"/>
    </source>
</evidence>
<dbReference type="Pfam" id="PF03199">
    <property type="entry name" value="GSH_synthase"/>
    <property type="match status" value="1"/>
</dbReference>
<dbReference type="InterPro" id="IPR014049">
    <property type="entry name" value="Glutathione_synthase_N_euk"/>
</dbReference>
<feature type="binding site" evidence="11">
    <location>
        <position position="282"/>
    </location>
    <ligand>
        <name>substrate</name>
    </ligand>
</feature>
<keyword evidence="5 10" id="KW-0317">Glutathione biosynthesis</keyword>
<dbReference type="InterPro" id="IPR014709">
    <property type="entry name" value="Glutathione_synthase_C_euk"/>
</dbReference>
<dbReference type="InterPro" id="IPR016185">
    <property type="entry name" value="PreATP-grasp_dom_sf"/>
</dbReference>
<evidence type="ECO:0000256" key="7">
    <source>
        <dbReference type="ARBA" id="ARBA00022741"/>
    </source>
</evidence>
<dbReference type="PIRSF" id="PIRSF001558">
    <property type="entry name" value="GSHase"/>
    <property type="match status" value="1"/>
</dbReference>
<sequence length="597" mass="64525">MANTTPNTLPTWPPSSLTVQQIGHLAHLATDYALANGIVYRPLPPPASSSPSSSSSSTDAPAPTPPYDSVIHAPFSLVPSPFPRPLFDYAQSLQPTYDVLYASLASSPDFLKRVVGGSVSKVDSFQASLWKIYQHLQNPDRRSRQRLGLGLFRSDYLLHRPDDDEDGKEGRASELQLKQVEFNTISASFGALCTKVAALHRHVARNSAGYFGAHDGKLAELDRLPENEALDVLSSGLAAAHKAYLEQRGLAPAAADAAKAPLPLSPVVLFVVQEHERNAFDQRWIEDSLTTTHGIPVLRQTFTQLQTSAMLEGADRRLHVVPSYGGEAIEVSVVYFRAGYGPGDYPTQSEWELRERLESSYAIKCPTVALQLAGAKKVQQVLSEPQCTESILLDAAKTGGRAVSKDEVERVRQSYTDLYPLDASALGQEAYRLARAQPHRFVMKPQREGGGNNVYRHDIPPALDEMERLDAQGLVTPSTAGSIDGGGGGEGEAVKRREGYILMSLIQPPPGIGNWLVKASSASSVSPGAAVLAHDVVSELGVYGSILYRDHDDEGAEGKIEVRHHRSGGFLLRTKARESDEGGVAVGFSVIDSPVLL</sequence>
<comment type="subunit">
    <text evidence="3">Homodimer.</text>
</comment>
<feature type="binding site" evidence="11">
    <location>
        <position position="573"/>
    </location>
    <ligand>
        <name>substrate</name>
    </ligand>
</feature>
<evidence type="ECO:0000256" key="4">
    <source>
        <dbReference type="ARBA" id="ARBA00022598"/>
    </source>
</evidence>
<dbReference type="Gene3D" id="3.30.1490.50">
    <property type="match status" value="1"/>
</dbReference>
<feature type="binding site" evidence="12">
    <location>
        <position position="448"/>
    </location>
    <ligand>
        <name>Mg(2+)</name>
        <dbReference type="ChEBI" id="CHEBI:18420"/>
    </ligand>
</feature>
<dbReference type="EC" id="6.3.2.3" evidence="10"/>
<dbReference type="FunFam" id="3.40.50.1760:FF:000001">
    <property type="entry name" value="Glutathione synthetase"/>
    <property type="match status" value="1"/>
</dbReference>
<keyword evidence="7 10" id="KW-0547">Nucleotide-binding</keyword>
<organism evidence="15 16">
    <name type="scientific">Pseudozyma flocculosa</name>
    <dbReference type="NCBI Taxonomy" id="84751"/>
    <lineage>
        <taxon>Eukaryota</taxon>
        <taxon>Fungi</taxon>
        <taxon>Dikarya</taxon>
        <taxon>Basidiomycota</taxon>
        <taxon>Ustilaginomycotina</taxon>
        <taxon>Ustilaginomycetes</taxon>
        <taxon>Ustilaginales</taxon>
        <taxon>Ustilaginaceae</taxon>
        <taxon>Pseudozyma</taxon>
    </lineage>
</organism>
<dbReference type="GO" id="GO:0000287">
    <property type="term" value="F:magnesium ion binding"/>
    <property type="evidence" value="ECO:0007669"/>
    <property type="project" value="UniProtKB-UniRule"/>
</dbReference>
<keyword evidence="9 10" id="KW-0460">Magnesium</keyword>
<dbReference type="GO" id="GO:0043295">
    <property type="term" value="F:glutathione binding"/>
    <property type="evidence" value="ECO:0007669"/>
    <property type="project" value="UniProtKB-UniRule"/>
</dbReference>
<dbReference type="InterPro" id="IPR014042">
    <property type="entry name" value="Glutathione_synthase_a-hlx"/>
</dbReference>
<feature type="binding site" evidence="11">
    <location>
        <position position="455"/>
    </location>
    <ligand>
        <name>ATP</name>
        <dbReference type="ChEBI" id="CHEBI:30616"/>
    </ligand>
</feature>
<keyword evidence="4 10" id="KW-0436">Ligase</keyword>
<evidence type="ECO:0000256" key="13">
    <source>
        <dbReference type="SAM" id="MobiDB-lite"/>
    </source>
</evidence>
<evidence type="ECO:0000256" key="11">
    <source>
        <dbReference type="PIRSR" id="PIRSR001558-1"/>
    </source>
</evidence>
<feature type="binding site" evidence="11">
    <location>
        <position position="539"/>
    </location>
    <ligand>
        <name>ATP</name>
        <dbReference type="ChEBI" id="CHEBI:30616"/>
    </ligand>
</feature>
<evidence type="ECO:0000256" key="1">
    <source>
        <dbReference type="ARBA" id="ARBA00004965"/>
    </source>
</evidence>
<dbReference type="OrthoDB" id="2020073at2759"/>
<dbReference type="Gene3D" id="3.30.470.20">
    <property type="entry name" value="ATP-grasp fold, B domain"/>
    <property type="match status" value="1"/>
</dbReference>
<dbReference type="InterPro" id="IPR037013">
    <property type="entry name" value="GSH-S_sub-bd_sf"/>
</dbReference>
<dbReference type="PANTHER" id="PTHR11130:SF0">
    <property type="entry name" value="GLUTATHIONE SYNTHETASE"/>
    <property type="match status" value="1"/>
</dbReference>
<evidence type="ECO:0000313" key="15">
    <source>
        <dbReference type="EMBL" id="SPO39592.1"/>
    </source>
</evidence>
<dbReference type="AlphaFoldDB" id="A0A5C3F5E2"/>
<feature type="region of interest" description="Disordered" evidence="13">
    <location>
        <begin position="45"/>
        <end position="65"/>
    </location>
</feature>
<evidence type="ECO:0000256" key="6">
    <source>
        <dbReference type="ARBA" id="ARBA00022723"/>
    </source>
</evidence>
<dbReference type="InterPro" id="IPR005615">
    <property type="entry name" value="Glutathione_synthase"/>
</dbReference>
<evidence type="ECO:0000256" key="5">
    <source>
        <dbReference type="ARBA" id="ARBA00022684"/>
    </source>
</evidence>
<name>A0A5C3F5E2_9BASI</name>
<evidence type="ECO:0000256" key="10">
    <source>
        <dbReference type="PIRNR" id="PIRNR001558"/>
    </source>
</evidence>
<dbReference type="Gene3D" id="3.40.50.1760">
    <property type="entry name" value="Glutathione synthase, substrate-binding domain superfamily, eukaryotic"/>
    <property type="match status" value="1"/>
</dbReference>
<dbReference type="SUPFAM" id="SSF52440">
    <property type="entry name" value="PreATP-grasp domain"/>
    <property type="match status" value="1"/>
</dbReference>
<dbReference type="GO" id="GO:0004363">
    <property type="term" value="F:glutathione synthase activity"/>
    <property type="evidence" value="ECO:0007669"/>
    <property type="project" value="UniProtKB-UniRule"/>
</dbReference>
<dbReference type="Gene3D" id="3.30.1490.80">
    <property type="match status" value="1"/>
</dbReference>
<evidence type="ECO:0000256" key="3">
    <source>
        <dbReference type="ARBA" id="ARBA00011738"/>
    </source>
</evidence>
<feature type="binding site" evidence="11">
    <location>
        <position position="581"/>
    </location>
    <ligand>
        <name>ATP</name>
        <dbReference type="ChEBI" id="CHEBI:30616"/>
    </ligand>
</feature>
<comment type="similarity">
    <text evidence="2 10">Belongs to the eukaryotic GSH synthase family.</text>
</comment>
<accession>A0A5C3F5E2</accession>
<proteinExistence type="inferred from homology"/>
<feature type="binding site" evidence="11">
    <location>
        <position position="575"/>
    </location>
    <ligand>
        <name>ATP</name>
        <dbReference type="ChEBI" id="CHEBI:30616"/>
    </ligand>
</feature>
<dbReference type="FunFam" id="3.30.1490.50:FF:000002">
    <property type="entry name" value="Glutathione synthetase"/>
    <property type="match status" value="1"/>
</dbReference>
<feature type="binding site" evidence="11">
    <location>
        <begin position="444"/>
        <end position="453"/>
    </location>
    <ligand>
        <name>ATP</name>
        <dbReference type="ChEBI" id="CHEBI:30616"/>
    </ligand>
</feature>
<gene>
    <name evidence="15" type="ORF">PSFLO_05073</name>
</gene>
<feature type="compositionally biased region" description="Low complexity" evidence="13">
    <location>
        <begin position="49"/>
        <end position="61"/>
    </location>
</feature>
<comment type="catalytic activity">
    <reaction evidence="10">
        <text>gamma-L-glutamyl-L-cysteine + glycine + ATP = glutathione + ADP + phosphate + H(+)</text>
        <dbReference type="Rhea" id="RHEA:13557"/>
        <dbReference type="ChEBI" id="CHEBI:15378"/>
        <dbReference type="ChEBI" id="CHEBI:30616"/>
        <dbReference type="ChEBI" id="CHEBI:43474"/>
        <dbReference type="ChEBI" id="CHEBI:57305"/>
        <dbReference type="ChEBI" id="CHEBI:57925"/>
        <dbReference type="ChEBI" id="CHEBI:58173"/>
        <dbReference type="ChEBI" id="CHEBI:456216"/>
        <dbReference type="EC" id="6.3.2.3"/>
    </reaction>
</comment>
<keyword evidence="8 10" id="KW-0067">ATP-binding</keyword>
<evidence type="ECO:0000256" key="8">
    <source>
        <dbReference type="ARBA" id="ARBA00022840"/>
    </source>
</evidence>
<feature type="domain" description="Glutathione synthase substrate-binding" evidence="14">
    <location>
        <begin position="267"/>
        <end position="373"/>
    </location>
</feature>
<dbReference type="SUPFAM" id="SSF56059">
    <property type="entry name" value="Glutathione synthetase ATP-binding domain-like"/>
    <property type="match status" value="1"/>
</dbReference>